<accession>A0A3Q2E7Q1</accession>
<protein>
    <submittedName>
        <fullName evidence="1">Uncharacterized protein</fullName>
    </submittedName>
</protein>
<dbReference type="AlphaFoldDB" id="A0A3Q2E7Q1"/>
<dbReference type="Proteomes" id="UP000265020">
    <property type="component" value="Unassembled WGS sequence"/>
</dbReference>
<dbReference type="Ensembl" id="ENSCVAT00000020351.1">
    <property type="protein sequence ID" value="ENSCVAP00000028393.1"/>
    <property type="gene ID" value="ENSCVAG00000015420.1"/>
</dbReference>
<dbReference type="GeneTree" id="ENSGT01130000278749"/>
<keyword evidence="2" id="KW-1185">Reference proteome</keyword>
<evidence type="ECO:0000313" key="1">
    <source>
        <dbReference type="Ensembl" id="ENSCVAP00000028393.1"/>
    </source>
</evidence>
<sequence length="153" mass="17296">MLSQGGHHYKLSYIEVVRVNLQFLRVVHNTQFGIGLLDVVQVLHCGFKATHHSFPMLSHFWISGDGCGGGKIAKSSKVPLGPWKHNQKPKNEKVPTIIADHHFFPLMPQLPDRWLIDFHVICFGGKTPCGLKSSELQLKVIIVLADRADTYWF</sequence>
<reference evidence="1" key="1">
    <citation type="submission" date="2025-08" db="UniProtKB">
        <authorList>
            <consortium name="Ensembl"/>
        </authorList>
    </citation>
    <scope>IDENTIFICATION</scope>
</reference>
<reference evidence="1" key="2">
    <citation type="submission" date="2025-09" db="UniProtKB">
        <authorList>
            <consortium name="Ensembl"/>
        </authorList>
    </citation>
    <scope>IDENTIFICATION</scope>
</reference>
<proteinExistence type="predicted"/>
<organism evidence="1 2">
    <name type="scientific">Cyprinodon variegatus</name>
    <name type="common">Sheepshead minnow</name>
    <dbReference type="NCBI Taxonomy" id="28743"/>
    <lineage>
        <taxon>Eukaryota</taxon>
        <taxon>Metazoa</taxon>
        <taxon>Chordata</taxon>
        <taxon>Craniata</taxon>
        <taxon>Vertebrata</taxon>
        <taxon>Euteleostomi</taxon>
        <taxon>Actinopterygii</taxon>
        <taxon>Neopterygii</taxon>
        <taxon>Teleostei</taxon>
        <taxon>Neoteleostei</taxon>
        <taxon>Acanthomorphata</taxon>
        <taxon>Ovalentaria</taxon>
        <taxon>Atherinomorphae</taxon>
        <taxon>Cyprinodontiformes</taxon>
        <taxon>Cyprinodontidae</taxon>
        <taxon>Cyprinodon</taxon>
    </lineage>
</organism>
<evidence type="ECO:0000313" key="2">
    <source>
        <dbReference type="Proteomes" id="UP000265020"/>
    </source>
</evidence>
<name>A0A3Q2E7Q1_CYPVA</name>